<dbReference type="Pfam" id="PF13966">
    <property type="entry name" value="zf-RVT"/>
    <property type="match status" value="1"/>
</dbReference>
<proteinExistence type="predicted"/>
<dbReference type="InterPro" id="IPR036691">
    <property type="entry name" value="Endo/exonu/phosph_ase_sf"/>
</dbReference>
<dbReference type="PANTHER" id="PTHR33710">
    <property type="entry name" value="BNAC02G09200D PROTEIN"/>
    <property type="match status" value="1"/>
</dbReference>
<organism evidence="2 3">
    <name type="scientific">Carnegiea gigantea</name>
    <dbReference type="NCBI Taxonomy" id="171969"/>
    <lineage>
        <taxon>Eukaryota</taxon>
        <taxon>Viridiplantae</taxon>
        <taxon>Streptophyta</taxon>
        <taxon>Embryophyta</taxon>
        <taxon>Tracheophyta</taxon>
        <taxon>Spermatophyta</taxon>
        <taxon>Magnoliopsida</taxon>
        <taxon>eudicotyledons</taxon>
        <taxon>Gunneridae</taxon>
        <taxon>Pentapetalae</taxon>
        <taxon>Caryophyllales</taxon>
        <taxon>Cactineae</taxon>
        <taxon>Cactaceae</taxon>
        <taxon>Cactoideae</taxon>
        <taxon>Echinocereeae</taxon>
        <taxon>Carnegiea</taxon>
    </lineage>
</organism>
<dbReference type="Proteomes" id="UP001153076">
    <property type="component" value="Unassembled WGS sequence"/>
</dbReference>
<gene>
    <name evidence="2" type="ORF">Cgig2_014910</name>
</gene>
<dbReference type="InterPro" id="IPR026960">
    <property type="entry name" value="RVT-Znf"/>
</dbReference>
<comment type="caution">
    <text evidence="2">The sequence shown here is derived from an EMBL/GenBank/DDBJ whole genome shotgun (WGS) entry which is preliminary data.</text>
</comment>
<evidence type="ECO:0000313" key="2">
    <source>
        <dbReference type="EMBL" id="KAJ8419423.1"/>
    </source>
</evidence>
<dbReference type="EMBL" id="JAKOGI010005182">
    <property type="protein sequence ID" value="KAJ8419423.1"/>
    <property type="molecule type" value="Genomic_DNA"/>
</dbReference>
<feature type="domain" description="Reverse transcriptase zinc-binding" evidence="1">
    <location>
        <begin position="158"/>
        <end position="241"/>
    </location>
</feature>
<dbReference type="SUPFAM" id="SSF56219">
    <property type="entry name" value="DNase I-like"/>
    <property type="match status" value="1"/>
</dbReference>
<accession>A0A9Q1GIT5</accession>
<dbReference type="AlphaFoldDB" id="A0A9Q1GIT5"/>
<dbReference type="PANTHER" id="PTHR33710:SF71">
    <property type="entry name" value="ENDONUCLEASE_EXONUCLEASE_PHOSPHATASE DOMAIN-CONTAINING PROTEIN"/>
    <property type="match status" value="1"/>
</dbReference>
<keyword evidence="3" id="KW-1185">Reference proteome</keyword>
<name>A0A9Q1GIT5_9CARY</name>
<sequence>MLDHCELQEMRSAGAYYSWTNKVVRSRIDRAFIDSLWHETFDFTQVTYMANGLSDHTPLLAKPDDTGLQAKEKEQRERYIATLTSILSLLQQQSKMKWIQYGDEGSRLLFAKAKQRKLATYIYTIKDDSGNRVEGFEPVGQGCTDPSRWDWQGAPTYKLGKGYKWQLKVQRHVNWTKLVWARTVIPRHSFIAWILINHRLPTRSRLSKFQHLSTTLCPLCNAVEEDENHLFLTCHYAQTLWTSLQQWWPVPLATDINSLVHKIRRIKAAPAKNRITYAIFTAIVYYIWRAQN</sequence>
<evidence type="ECO:0000259" key="1">
    <source>
        <dbReference type="Pfam" id="PF13966"/>
    </source>
</evidence>
<dbReference type="OrthoDB" id="1108283at2759"/>
<protein>
    <recommendedName>
        <fullName evidence="1">Reverse transcriptase zinc-binding domain-containing protein</fullName>
    </recommendedName>
</protein>
<reference evidence="2" key="1">
    <citation type="submission" date="2022-04" db="EMBL/GenBank/DDBJ databases">
        <title>Carnegiea gigantea Genome sequencing and assembly v2.</title>
        <authorList>
            <person name="Copetti D."/>
            <person name="Sanderson M.J."/>
            <person name="Burquez A."/>
            <person name="Wojciechowski M.F."/>
        </authorList>
    </citation>
    <scope>NUCLEOTIDE SEQUENCE</scope>
    <source>
        <strain evidence="2">SGP5-SGP5p</strain>
        <tissue evidence="2">Aerial part</tissue>
    </source>
</reference>
<evidence type="ECO:0000313" key="3">
    <source>
        <dbReference type="Proteomes" id="UP001153076"/>
    </source>
</evidence>